<gene>
    <name evidence="6" type="ORF">EPK99_08840</name>
</gene>
<dbReference type="Pfam" id="PF00440">
    <property type="entry name" value="TetR_N"/>
    <property type="match status" value="1"/>
</dbReference>
<reference evidence="6 7" key="1">
    <citation type="submission" date="2019-01" db="EMBL/GenBank/DDBJ databases">
        <title>The draft genome of Rhizobium sp. 24NR.</title>
        <authorList>
            <person name="Liu L."/>
            <person name="Liang L."/>
            <person name="Shi S."/>
            <person name="Xu L."/>
            <person name="Wang X."/>
            <person name="Li L."/>
            <person name="Zhang X."/>
        </authorList>
    </citation>
    <scope>NUCLEOTIDE SEQUENCE [LARGE SCALE GENOMIC DNA]</scope>
    <source>
        <strain evidence="6 7">24NR</strain>
    </source>
</reference>
<evidence type="ECO:0000256" key="1">
    <source>
        <dbReference type="ARBA" id="ARBA00023015"/>
    </source>
</evidence>
<dbReference type="Gene3D" id="1.10.357.10">
    <property type="entry name" value="Tetracycline Repressor, domain 2"/>
    <property type="match status" value="1"/>
</dbReference>
<dbReference type="InterPro" id="IPR009057">
    <property type="entry name" value="Homeodomain-like_sf"/>
</dbReference>
<dbReference type="PANTHER" id="PTHR30055">
    <property type="entry name" value="HTH-TYPE TRANSCRIPTIONAL REGULATOR RUTR"/>
    <property type="match status" value="1"/>
</dbReference>
<dbReference type="Gene3D" id="1.10.10.60">
    <property type="entry name" value="Homeodomain-like"/>
    <property type="match status" value="1"/>
</dbReference>
<dbReference type="GO" id="GO:0003700">
    <property type="term" value="F:DNA-binding transcription factor activity"/>
    <property type="evidence" value="ECO:0007669"/>
    <property type="project" value="TreeGrafter"/>
</dbReference>
<dbReference type="Proteomes" id="UP000287687">
    <property type="component" value="Unassembled WGS sequence"/>
</dbReference>
<feature type="domain" description="HTH tetR-type" evidence="5">
    <location>
        <begin position="13"/>
        <end position="73"/>
    </location>
</feature>
<dbReference type="InterPro" id="IPR050109">
    <property type="entry name" value="HTH-type_TetR-like_transc_reg"/>
</dbReference>
<dbReference type="SUPFAM" id="SSF46689">
    <property type="entry name" value="Homeodomain-like"/>
    <property type="match status" value="1"/>
</dbReference>
<proteinExistence type="predicted"/>
<organism evidence="6 7">
    <name type="scientific">Neorhizobium lilium</name>
    <dbReference type="NCBI Taxonomy" id="2503024"/>
    <lineage>
        <taxon>Bacteria</taxon>
        <taxon>Pseudomonadati</taxon>
        <taxon>Pseudomonadota</taxon>
        <taxon>Alphaproteobacteria</taxon>
        <taxon>Hyphomicrobiales</taxon>
        <taxon>Rhizobiaceae</taxon>
        <taxon>Rhizobium/Agrobacterium group</taxon>
        <taxon>Neorhizobium</taxon>
    </lineage>
</organism>
<dbReference type="InterPro" id="IPR001647">
    <property type="entry name" value="HTH_TetR"/>
</dbReference>
<evidence type="ECO:0000313" key="6">
    <source>
        <dbReference type="EMBL" id="RWX79404.1"/>
    </source>
</evidence>
<dbReference type="PRINTS" id="PR00455">
    <property type="entry name" value="HTHTETR"/>
</dbReference>
<keyword evidence="2 4" id="KW-0238">DNA-binding</keyword>
<sequence>MRKTGNSKRRQGSLTRESIVDAAIKLLDEVGEGRLTFQVLSKRLSTGPGAIYWHVENKDDLIAAACDTVVAAAMSSSIVGETPQETIKRIALRVFDMIDVHPWVGSVLSRSAGQMPMVRLLEPIGQQVQALGVQQEKLWVTASALISYVFGVAGQNAANARLAKENDLDRTDYLDKVSTAWSQLDPLEYPFSTGVAQQFRIHDDREDFLGGIDLILGGVSQQR</sequence>
<dbReference type="InterPro" id="IPR036271">
    <property type="entry name" value="Tet_transcr_reg_TetR-rel_C_sf"/>
</dbReference>
<dbReference type="AlphaFoldDB" id="A0A3S3T0X6"/>
<dbReference type="PANTHER" id="PTHR30055:SF151">
    <property type="entry name" value="TRANSCRIPTIONAL REGULATORY PROTEIN"/>
    <property type="match status" value="1"/>
</dbReference>
<evidence type="ECO:0000313" key="7">
    <source>
        <dbReference type="Proteomes" id="UP000287687"/>
    </source>
</evidence>
<evidence type="ECO:0000256" key="2">
    <source>
        <dbReference type="ARBA" id="ARBA00023125"/>
    </source>
</evidence>
<dbReference type="GO" id="GO:0000976">
    <property type="term" value="F:transcription cis-regulatory region binding"/>
    <property type="evidence" value="ECO:0007669"/>
    <property type="project" value="TreeGrafter"/>
</dbReference>
<comment type="caution">
    <text evidence="6">The sequence shown here is derived from an EMBL/GenBank/DDBJ whole genome shotgun (WGS) entry which is preliminary data.</text>
</comment>
<dbReference type="EMBL" id="SBIP01000002">
    <property type="protein sequence ID" value="RWX79404.1"/>
    <property type="molecule type" value="Genomic_DNA"/>
</dbReference>
<protein>
    <submittedName>
        <fullName evidence="6">TetR/AcrR family transcriptional regulator</fullName>
    </submittedName>
</protein>
<dbReference type="SUPFAM" id="SSF48498">
    <property type="entry name" value="Tetracyclin repressor-like, C-terminal domain"/>
    <property type="match status" value="1"/>
</dbReference>
<keyword evidence="7" id="KW-1185">Reference proteome</keyword>
<keyword evidence="1" id="KW-0805">Transcription regulation</keyword>
<dbReference type="OrthoDB" id="4427109at2"/>
<evidence type="ECO:0000259" key="5">
    <source>
        <dbReference type="PROSITE" id="PS50977"/>
    </source>
</evidence>
<dbReference type="PROSITE" id="PS50977">
    <property type="entry name" value="HTH_TETR_2"/>
    <property type="match status" value="1"/>
</dbReference>
<feature type="DNA-binding region" description="H-T-H motif" evidence="4">
    <location>
        <begin position="36"/>
        <end position="55"/>
    </location>
</feature>
<accession>A0A3S3T0X6</accession>
<evidence type="ECO:0000256" key="3">
    <source>
        <dbReference type="ARBA" id="ARBA00023163"/>
    </source>
</evidence>
<evidence type="ECO:0000256" key="4">
    <source>
        <dbReference type="PROSITE-ProRule" id="PRU00335"/>
    </source>
</evidence>
<keyword evidence="3" id="KW-0804">Transcription</keyword>
<name>A0A3S3T0X6_9HYPH</name>